<dbReference type="Gene3D" id="3.30.360.10">
    <property type="entry name" value="Dihydrodipicolinate Reductase, domain 2"/>
    <property type="match status" value="1"/>
</dbReference>
<accession>A0A1B2EHD4</accession>
<sequence>MGAQRVLVVGLGNMGLSHALAYSRIDGYEIAGLCTRNIDTMQLPAALQDAPRFTDFDEALAATKPDLVSINTWSDTHAPYAIRAMEAGAHVFVEKPLADTVADAQRVVETAIRTGRKLVIGYILRHHPSWIKFIEIARTLGTPHVFRMNLNQQSSGAAWEAHKRLLQSLSPIVDCGVHYVDVMCQITKANPVQVHGVGTRLTEDMPAGMYNYGHLHVSFDDGSVGWYEAGWGPMMSETAYFVKDVIGPKGSVSIVMAETSGDIRSDDINAHTKTNQILLHHAALKDDGTFAQADERIGTTDEPDHDALCEREQLFLLRAIRDDLDLTDHMNDAVRSLRIVLAADEAVRTGRVVSL</sequence>
<dbReference type="Gene3D" id="3.40.50.720">
    <property type="entry name" value="NAD(P)-binding Rossmann-like Domain"/>
    <property type="match status" value="1"/>
</dbReference>
<organism evidence="3">
    <name type="scientific">Microvirga ossetica</name>
    <dbReference type="NCBI Taxonomy" id="1882682"/>
    <lineage>
        <taxon>Bacteria</taxon>
        <taxon>Pseudomonadati</taxon>
        <taxon>Pseudomonadota</taxon>
        <taxon>Alphaproteobacteria</taxon>
        <taxon>Hyphomicrobiales</taxon>
        <taxon>Methylobacteriaceae</taxon>
        <taxon>Microvirga</taxon>
    </lineage>
</organism>
<feature type="domain" description="Gfo/Idh/MocA-like oxidoreductase N-terminal" evidence="1">
    <location>
        <begin position="5"/>
        <end position="122"/>
    </location>
</feature>
<dbReference type="SUPFAM" id="SSF51735">
    <property type="entry name" value="NAD(P)-binding Rossmann-fold domains"/>
    <property type="match status" value="1"/>
</dbReference>
<dbReference type="KEGG" id="moc:BB934_15085"/>
<dbReference type="InterPro" id="IPR051450">
    <property type="entry name" value="Gfo/Idh/MocA_Oxidoreductases"/>
</dbReference>
<evidence type="ECO:0000259" key="1">
    <source>
        <dbReference type="Pfam" id="PF01408"/>
    </source>
</evidence>
<dbReference type="InterPro" id="IPR000683">
    <property type="entry name" value="Gfo/Idh/MocA-like_OxRdtase_N"/>
</dbReference>
<dbReference type="RefSeq" id="WP_099510389.1">
    <property type="nucleotide sequence ID" value="NZ_CP016616.1"/>
</dbReference>
<proteinExistence type="predicted"/>
<dbReference type="OrthoDB" id="9768836at2"/>
<dbReference type="InterPro" id="IPR036291">
    <property type="entry name" value="NAD(P)-bd_dom_sf"/>
</dbReference>
<dbReference type="AlphaFoldDB" id="A0A1B2EHD4"/>
<feature type="domain" description="GFO/IDH/MocA-like oxidoreductase" evidence="2">
    <location>
        <begin position="139"/>
        <end position="236"/>
    </location>
</feature>
<dbReference type="Pfam" id="PF01408">
    <property type="entry name" value="GFO_IDH_MocA"/>
    <property type="match status" value="1"/>
</dbReference>
<dbReference type="PANTHER" id="PTHR43377">
    <property type="entry name" value="BILIVERDIN REDUCTASE A"/>
    <property type="match status" value="1"/>
</dbReference>
<dbReference type="InterPro" id="IPR055170">
    <property type="entry name" value="GFO_IDH_MocA-like_dom"/>
</dbReference>
<dbReference type="PANTHER" id="PTHR43377:SF1">
    <property type="entry name" value="BILIVERDIN REDUCTASE A"/>
    <property type="match status" value="1"/>
</dbReference>
<protein>
    <submittedName>
        <fullName evidence="3">Oxidoreductase</fullName>
    </submittedName>
</protein>
<dbReference type="EMBL" id="CP016616">
    <property type="protein sequence ID" value="ANY79378.1"/>
    <property type="molecule type" value="Genomic_DNA"/>
</dbReference>
<evidence type="ECO:0000259" key="2">
    <source>
        <dbReference type="Pfam" id="PF22725"/>
    </source>
</evidence>
<dbReference type="Pfam" id="PF22725">
    <property type="entry name" value="GFO_IDH_MocA_C3"/>
    <property type="match status" value="1"/>
</dbReference>
<dbReference type="SUPFAM" id="SSF55347">
    <property type="entry name" value="Glyceraldehyde-3-phosphate dehydrogenase-like, C-terminal domain"/>
    <property type="match status" value="1"/>
</dbReference>
<dbReference type="GO" id="GO:0000166">
    <property type="term" value="F:nucleotide binding"/>
    <property type="evidence" value="ECO:0007669"/>
    <property type="project" value="InterPro"/>
</dbReference>
<evidence type="ECO:0000313" key="3">
    <source>
        <dbReference type="EMBL" id="ANY79378.1"/>
    </source>
</evidence>
<name>A0A1B2EHD4_9HYPH</name>
<reference evidence="3" key="1">
    <citation type="submission" date="2016-07" db="EMBL/GenBank/DDBJ databases">
        <title>Microvirga ossetica sp. nov. a new species of rhizobia isolated from root nodules of the legume species Vicia alpestris Steven originated from North Ossetia region in the Caucasus.</title>
        <authorList>
            <person name="Safronova V.I."/>
            <person name="Kuznetsova I.G."/>
            <person name="Sazanova A.L."/>
            <person name="Belimov A."/>
            <person name="Andronov E."/>
            <person name="Osledkin Y.S."/>
            <person name="Onishchuk O.P."/>
            <person name="Kurchak O.N."/>
            <person name="Shaposhnikov A.I."/>
            <person name="Willems A."/>
            <person name="Tikhonovich I.A."/>
        </authorList>
    </citation>
    <scope>NUCLEOTIDE SEQUENCE [LARGE SCALE GENOMIC DNA]</scope>
    <source>
        <strain evidence="3">V5/3M</strain>
    </source>
</reference>
<gene>
    <name evidence="3" type="ORF">BB934_15085</name>
</gene>